<accession>A0A9P8CWK6</accession>
<dbReference type="Pfam" id="PF00454">
    <property type="entry name" value="PI3_PI4_kinase"/>
    <property type="match status" value="1"/>
</dbReference>
<evidence type="ECO:0000256" key="1">
    <source>
        <dbReference type="ARBA" id="ARBA00004123"/>
    </source>
</evidence>
<dbReference type="Pfam" id="PF23593">
    <property type="entry name" value="HEAT_ATR"/>
    <property type="match status" value="1"/>
</dbReference>
<dbReference type="Pfam" id="PF00012">
    <property type="entry name" value="HSP70"/>
    <property type="match status" value="1"/>
</dbReference>
<dbReference type="Gene3D" id="3.30.1010.10">
    <property type="entry name" value="Phosphatidylinositol 3-kinase Catalytic Subunit, Chain A, domain 4"/>
    <property type="match status" value="1"/>
</dbReference>
<evidence type="ECO:0000256" key="6">
    <source>
        <dbReference type="ARBA" id="ARBA00022679"/>
    </source>
</evidence>
<dbReference type="SUPFAM" id="SSF53067">
    <property type="entry name" value="Actin-like ATPase domain"/>
    <property type="match status" value="2"/>
</dbReference>
<dbReference type="InterPro" id="IPR016024">
    <property type="entry name" value="ARM-type_fold"/>
</dbReference>
<dbReference type="Pfam" id="PF08064">
    <property type="entry name" value="UME"/>
    <property type="match status" value="1"/>
</dbReference>
<dbReference type="GO" id="GO:0000077">
    <property type="term" value="P:DNA damage checkpoint signaling"/>
    <property type="evidence" value="ECO:0007669"/>
    <property type="project" value="TreeGrafter"/>
</dbReference>
<evidence type="ECO:0000313" key="18">
    <source>
        <dbReference type="Proteomes" id="UP000887229"/>
    </source>
</evidence>
<dbReference type="InterPro" id="IPR003152">
    <property type="entry name" value="FATC_dom"/>
</dbReference>
<dbReference type="EC" id="2.7.11.1" evidence="4"/>
<evidence type="ECO:0000256" key="13">
    <source>
        <dbReference type="ARBA" id="ARBA00025079"/>
    </source>
</evidence>
<name>A0A9P8CWK6_9HYPO</name>
<sequence>MKERRIVVSIDFGTTYSGVAWAETSRPDVQHVVSDWPSTSSFTNSAKVPTELRKVASGWQWGFQIPESSKRNVADFSRKLDEPHKANKDGETPEELTRLYLSCLHTHFISIMEKRLSPSVVRSTPMDFVVTVPAIWSNAAKEATERAAAMAGFCGNQRIHLISEPEAAALYTLKNMNPSSLQLGKRFVVCDAGGGTVDLITYEVTHVDKLELKEVTEGTGGKCGSSMLNKRFRRHLKQTHGDKHWTDDRLVQAMNEFELFKKTFNPRAEPLTLKVDASLGMRRNRYTMPQEDMKVKIFDPIMKDIVCLIKEQIAMAEDEVTAVVLVGGFGQSKYLRARVRDAIASGTQVLQPESGWVAVVKGAVIHGLAQYGPSMAPVEVASRVARRSYGTCLLTKYDMMRHDAREAFWSEKEEEMVVAEMLWFIRKGQSYPEGRPSIIDYQCDLPVDIHGHRPQTEIEIYCNDEAKPPLHLDDYSRCVATLSLDLGRISNGVKRAAEITQLGYHRYYSLEGAIEAKYESAKITYTVKLGGQYSVPHLVVRSRPNVPDQHPTSASAAILHDAWTTMAHASGPRGLDHGQSYGGPPPSTLAAQLVEDIAPSTKSSTRSDENAELKGFFAKIQRIKDDPQLLKTLGDRVEHNHMLIYVYCRAVLEMIKLDDPFLDRSHVRTEVLKAINFLRFTIKETPSVLAYCADSSAFLYRGQEPLWTWLLPQLLRLLGHPQCLELEGSLEGFLQYMLLVVAGSETLKAVVPHLGLYLRSSLTSILDYLQDGSQIPSRSDKAVNICLPSPMVQAQILGSSWFHDCRDTTYIILRASQALRQSNSLSRIIAYPMISFDPTFQCLSSWAENTNWLLDALMDLRMVQKRWDGGPTGEPLAILEMLGALLDATSHSSAVAKLARRKAYTHMIILCNDIISTQGSLVVIDASGDKVRLGLCTALISIAQIIPEERPMARLSESRLVSELSLLSTQYPAIGEGSDVWRCTELLRQVIARGSLSNLDDTVRPDKFSAEQLKRKLKAFGVVASAIEVAEPPTKKPRLVPYEQDCSRCNDLILGVLNADASVSMESGFDAAFVNAFSQVDESTQCHALDMMSGAMCVTDGTASWDIDEDAPLRVAQCSICEGLAMAQQAQPDTSMWDVWVDTFAKLTKESGFLDSKRPRVVAMQSLRRFAAHYGQGDFFNLETSAAGQWCAQSLNSSVRELRIAAGRTLMAFVGPNPANLRQRDVPPEVFERNRQHVIALLKSMSGAERSTLTETCIMAWGLLGRFAKDEELNLVLIQLMEYLGDSNNVISALAFNELVRLADSLRISPRRLFEPYWKSLAYLATKDMTRRPQTCRSVAELLQLSVGELLLLIQTHALPWLVLEKRKDIVQKIAEARKEDENWRPLMDSPNLAATLSLLLMQETDDLGAFVKSRLSDISPHFHPIPLSELLQAEPVLIVMELLKAAGDSDRSRKALVRKALQTMALAVMNGKESKSKKGNIIGRFLQPYLLGLMARFTDVISDASTSSSVEQRRCIQALEEMLKLSQSHARVARPQISACLLSALPRDALRSAGFACWSTMVLNMEEEDVEALLETTFFIVHRWWPLLDMASKETVRNMLSYLLDSHEVILVKHIAIIPFISVFDELADISARLDKLRPVMSAEEILEAFTRRLRNDISGVVQLGLAELRTYLVNNQASLHASTIVQRSDSVLASLVRALLDCIDKYNGIQPDILRFCIEDLGLIGCLDANQVEAVRERRTIIVLNNFEDAEEVTDFSLFVLQEVLVPAFLSATDTRIQGYLSYAMQELLDRSDIKAACAMQNTGMLGGSEIYRKWIAMPEAVRDVLTPFVTSRYLLVPLPATTTSYPICVPGKPYATWLRSFVMDLLRKGQNPRADIIFEPLTRVIRVKDLSIAEFLLPYLFLHYLHGSRRSKKDSETLLQEIKAVLSQDAWLPHDPYAEREDKKRYFHAIFRILDYCMAWEQKKRSMKLSSADKEGVDFVSAFVQKVPMRMLSERAVQSDDYARALFYHEQYTQDRQSLGAPAGVPYDETERNNLLEGLQHIYANIDEPDGIEGISAHLPAIDINQQIMSQKKAGHWKAAQTWYEMQLAEEPQNTDVQLQLLNCLKRSGQHDVLLNHVSGMQTEPQRLNQVLPYAVEASWVTSRWESLRKYTSLFHGNLMEDFNISIAKIFDTLREDGNSTRALSTLEMVRISLAGTMSTSSTNSFAAAHESMLKCHVLTDLSLIIKADHQEEEGRRRIMDLLDGRLAILGAYYDDKQYLLGVQRAALEICGAKQTSTEVSSLWLQSARLARKSNSLQQSFNAVLHASKLGDDSATIENAKLLWRDNHHRKAIQMLQGAIERNKVMTQTEGTAASVSSTSRLNSQQKLLTARAQLLLAKWLDAAGQTHATALREKYQQPPKTYATWEKGHYYLGRHYKKILEAEKGLSADDQTDNYVTGEIARLVIENYVRSLNSGTKYLYQTLPRVLTLWLDLGAQTDKPPEGKASLSKELRRRRIEQLDCLHQFLDKYIARLPAYVFYTALSQIVARIAHPHPQVFERLSRIIVKVTEAHPRQALWSIIGIMTTRQASERKNRGTQIVQALKSASKRVDGTNYDLKSLLRMGERLAEQLLMACHNGDFQGNKTVHASLTRDLRFNHKCTPCPLAVPVESSLTATLPAVSDHVKKHKAFSRDVVSIDSFLDDVLVLSSLAKPRRLTARGTDGKSYMLLIKPKDDLRTDQRLMEFNGMINRSLKRDAESSRRQLYIRTYAVVPLNEECGIIEWVPGIKTMRDILLNMYSARKIYPDYMALKQLMEEASVSESKLPIFTNDVLRRFPPVLQTWFIHQFPNPSAWFAARLRYTRSCAVMSMVGTILGLGDRHGENVNLEEGNGGVFHVDFNCLFDKGLTFAKPERVPFRLTHNMVAAMGIYGYEGPFRKSSELTLSILRQQEETLMSILEAFIYDPTLDLQKDKRAHRKGDTSVKLQPQSVVDSIKRKVRGLLPNESIPLSVEGQVEELIKQAVDPRNLTAMYIGWCPFL</sequence>
<evidence type="ECO:0000256" key="2">
    <source>
        <dbReference type="ARBA" id="ARBA00010769"/>
    </source>
</evidence>
<dbReference type="FunFam" id="3.30.1010.10:FF:000017">
    <property type="entry name" value="Inositol kinase kinase (UvsB)"/>
    <property type="match status" value="1"/>
</dbReference>
<protein>
    <recommendedName>
        <fullName evidence="4">non-specific serine/threonine protein kinase</fullName>
        <ecNumber evidence="4">2.7.11.1</ecNumber>
    </recommendedName>
</protein>
<dbReference type="GO" id="GO:0005694">
    <property type="term" value="C:chromosome"/>
    <property type="evidence" value="ECO:0007669"/>
    <property type="project" value="TreeGrafter"/>
</dbReference>
<dbReference type="InterPro" id="IPR043129">
    <property type="entry name" value="ATPase_NBD"/>
</dbReference>
<evidence type="ECO:0000256" key="8">
    <source>
        <dbReference type="ARBA" id="ARBA00022763"/>
    </source>
</evidence>
<evidence type="ECO:0000256" key="10">
    <source>
        <dbReference type="ARBA" id="ARBA00022840"/>
    </source>
</evidence>
<dbReference type="Gene3D" id="3.90.640.10">
    <property type="entry name" value="Actin, Chain A, domain 4"/>
    <property type="match status" value="1"/>
</dbReference>
<evidence type="ECO:0000256" key="5">
    <source>
        <dbReference type="ARBA" id="ARBA00022527"/>
    </source>
</evidence>
<dbReference type="InterPro" id="IPR056802">
    <property type="entry name" value="ATR-like_M-HEAT"/>
</dbReference>
<evidence type="ECO:0000259" key="16">
    <source>
        <dbReference type="PROSITE" id="PS51190"/>
    </source>
</evidence>
<evidence type="ECO:0000256" key="12">
    <source>
        <dbReference type="ARBA" id="ARBA00023242"/>
    </source>
</evidence>
<dbReference type="SMART" id="SM01343">
    <property type="entry name" value="FATC"/>
    <property type="match status" value="1"/>
</dbReference>
<comment type="function">
    <text evidence="13">Serine/threonine protein kinase which activates checkpoint signaling upon genotoxic stresses such as ionizing radiation (IR), ultraviolet light (UV), or DNA replication stalling, thereby acting as a DNA damage sensor. Recognizes the substrate consensus sequence [ST]-Q. Phosphorylates histone H2A to form H2AS128ph (gamma-H2A) at sites of DNA damage, involved in the regulation of DNA damage response mechanism. Required for the control of telomere length and genome stability.</text>
</comment>
<dbReference type="GO" id="GO:0005524">
    <property type="term" value="F:ATP binding"/>
    <property type="evidence" value="ECO:0007669"/>
    <property type="project" value="UniProtKB-KW"/>
</dbReference>
<dbReference type="InterPro" id="IPR057564">
    <property type="entry name" value="HEAT_ATR"/>
</dbReference>
<comment type="subcellular location">
    <subcellularLocation>
        <location evidence="1">Nucleus</location>
    </subcellularLocation>
</comment>
<dbReference type="Gene3D" id="1.10.1070.11">
    <property type="entry name" value="Phosphatidylinositol 3-/4-kinase, catalytic domain"/>
    <property type="match status" value="1"/>
</dbReference>
<dbReference type="PANTHER" id="PTHR11139:SF125">
    <property type="entry name" value="SERINE_THREONINE-PROTEIN KINASE MEC1"/>
    <property type="match status" value="1"/>
</dbReference>
<dbReference type="PROSITE" id="PS50290">
    <property type="entry name" value="PI3_4_KINASE_3"/>
    <property type="match status" value="1"/>
</dbReference>
<evidence type="ECO:0000256" key="9">
    <source>
        <dbReference type="ARBA" id="ARBA00022777"/>
    </source>
</evidence>
<dbReference type="CDD" id="cd10170">
    <property type="entry name" value="ASKHA_NBD_HSP70"/>
    <property type="match status" value="1"/>
</dbReference>
<dbReference type="InterPro" id="IPR000403">
    <property type="entry name" value="PI3/4_kinase_cat_dom"/>
</dbReference>
<dbReference type="InterPro" id="IPR003151">
    <property type="entry name" value="PIK-rel_kinase_FAT"/>
</dbReference>
<evidence type="ECO:0000256" key="7">
    <source>
        <dbReference type="ARBA" id="ARBA00022741"/>
    </source>
</evidence>
<keyword evidence="8" id="KW-0227">DNA damage</keyword>
<dbReference type="InterPro" id="IPR036940">
    <property type="entry name" value="PI3/4_kinase_cat_sf"/>
</dbReference>
<dbReference type="RefSeq" id="XP_046122525.1">
    <property type="nucleotide sequence ID" value="XM_046260850.1"/>
</dbReference>
<dbReference type="SMART" id="SM00802">
    <property type="entry name" value="UME"/>
    <property type="match status" value="1"/>
</dbReference>
<dbReference type="Pfam" id="PF02259">
    <property type="entry name" value="FAT"/>
    <property type="match status" value="1"/>
</dbReference>
<dbReference type="GeneID" id="70291753"/>
<dbReference type="SMART" id="SM00146">
    <property type="entry name" value="PI3Kc"/>
    <property type="match status" value="1"/>
</dbReference>
<feature type="domain" description="PI3K/PI4K catalytic" evidence="14">
    <location>
        <begin position="2683"/>
        <end position="2992"/>
    </location>
</feature>
<dbReference type="EMBL" id="MU251243">
    <property type="protein sequence ID" value="KAG9258601.1"/>
    <property type="molecule type" value="Genomic_DNA"/>
</dbReference>
<proteinExistence type="inferred from homology"/>
<dbReference type="GO" id="GO:0004674">
    <property type="term" value="F:protein serine/threonine kinase activity"/>
    <property type="evidence" value="ECO:0007669"/>
    <property type="project" value="UniProtKB-KW"/>
</dbReference>
<keyword evidence="18" id="KW-1185">Reference proteome</keyword>
<keyword evidence="9" id="KW-0418">Kinase</keyword>
<keyword evidence="12" id="KW-0539">Nucleus</keyword>
<dbReference type="PANTHER" id="PTHR11139">
    <property type="entry name" value="ATAXIA TELANGIECTASIA MUTATED ATM -RELATED"/>
    <property type="match status" value="1"/>
</dbReference>
<comment type="similarity">
    <text evidence="2">Belongs to the PI3/PI4-kinase family. ATM subfamily.</text>
</comment>
<dbReference type="Pfam" id="PF02260">
    <property type="entry name" value="FATC"/>
    <property type="match status" value="1"/>
</dbReference>
<feature type="domain" description="FATC" evidence="16">
    <location>
        <begin position="2989"/>
        <end position="3021"/>
    </location>
</feature>
<comment type="caution">
    <text evidence="17">The sequence shown here is derived from an EMBL/GenBank/DDBJ whole genome shotgun (WGS) entry which is preliminary data.</text>
</comment>
<evidence type="ECO:0000259" key="14">
    <source>
        <dbReference type="PROSITE" id="PS50290"/>
    </source>
</evidence>
<dbReference type="GO" id="GO:0140662">
    <property type="term" value="F:ATP-dependent protein folding chaperone"/>
    <property type="evidence" value="ECO:0007669"/>
    <property type="project" value="InterPro"/>
</dbReference>
<dbReference type="GO" id="GO:0005634">
    <property type="term" value="C:nucleus"/>
    <property type="evidence" value="ECO:0007669"/>
    <property type="project" value="UniProtKB-SubCell"/>
</dbReference>
<evidence type="ECO:0000256" key="3">
    <source>
        <dbReference type="ARBA" id="ARBA00011370"/>
    </source>
</evidence>
<gene>
    <name evidence="17" type="ORF">F5Z01DRAFT_615130</name>
</gene>
<evidence type="ECO:0000259" key="15">
    <source>
        <dbReference type="PROSITE" id="PS51189"/>
    </source>
</evidence>
<dbReference type="InterPro" id="IPR012993">
    <property type="entry name" value="UME"/>
</dbReference>
<evidence type="ECO:0000313" key="17">
    <source>
        <dbReference type="EMBL" id="KAG9258601.1"/>
    </source>
</evidence>
<keyword evidence="6" id="KW-0808">Transferase</keyword>
<reference evidence="17" key="1">
    <citation type="journal article" date="2021" name="IMA Fungus">
        <title>Genomic characterization of three marine fungi, including Emericellopsis atlantica sp. nov. with signatures of a generalist lifestyle and marine biomass degradation.</title>
        <authorList>
            <person name="Hagestad O.C."/>
            <person name="Hou L."/>
            <person name="Andersen J.H."/>
            <person name="Hansen E.H."/>
            <person name="Altermark B."/>
            <person name="Li C."/>
            <person name="Kuhnert E."/>
            <person name="Cox R.J."/>
            <person name="Crous P.W."/>
            <person name="Spatafora J.W."/>
            <person name="Lail K."/>
            <person name="Amirebrahimi M."/>
            <person name="Lipzen A."/>
            <person name="Pangilinan J."/>
            <person name="Andreopoulos W."/>
            <person name="Hayes R.D."/>
            <person name="Ng V."/>
            <person name="Grigoriev I.V."/>
            <person name="Jackson S.A."/>
            <person name="Sutton T.D.S."/>
            <person name="Dobson A.D.W."/>
            <person name="Rama T."/>
        </authorList>
    </citation>
    <scope>NUCLEOTIDE SEQUENCE</scope>
    <source>
        <strain evidence="17">TS7</strain>
    </source>
</reference>
<organism evidence="17 18">
    <name type="scientific">Emericellopsis atlantica</name>
    <dbReference type="NCBI Taxonomy" id="2614577"/>
    <lineage>
        <taxon>Eukaryota</taxon>
        <taxon>Fungi</taxon>
        <taxon>Dikarya</taxon>
        <taxon>Ascomycota</taxon>
        <taxon>Pezizomycotina</taxon>
        <taxon>Sordariomycetes</taxon>
        <taxon>Hypocreomycetidae</taxon>
        <taxon>Hypocreales</taxon>
        <taxon>Bionectriaceae</taxon>
        <taxon>Emericellopsis</taxon>
    </lineage>
</organism>
<keyword evidence="10" id="KW-0067">ATP-binding</keyword>
<comment type="subunit">
    <text evidence="3">Associates with DNA double-strand breaks.</text>
</comment>
<keyword evidence="11" id="KW-0234">DNA repair</keyword>
<dbReference type="InterPro" id="IPR011009">
    <property type="entry name" value="Kinase-like_dom_sf"/>
</dbReference>
<dbReference type="CDD" id="cd00892">
    <property type="entry name" value="PIKKc_ATR"/>
    <property type="match status" value="1"/>
</dbReference>
<dbReference type="InterPro" id="IPR013126">
    <property type="entry name" value="Hsp_70_fam"/>
</dbReference>
<evidence type="ECO:0000256" key="11">
    <source>
        <dbReference type="ARBA" id="ARBA00023204"/>
    </source>
</evidence>
<dbReference type="PROSITE" id="PS51190">
    <property type="entry name" value="FATC"/>
    <property type="match status" value="1"/>
</dbReference>
<dbReference type="Pfam" id="PF25030">
    <property type="entry name" value="M-HEAT_ATR"/>
    <property type="match status" value="1"/>
</dbReference>
<dbReference type="Gene3D" id="3.30.420.40">
    <property type="match status" value="2"/>
</dbReference>
<dbReference type="InterPro" id="IPR050517">
    <property type="entry name" value="DDR_Repair_Kinase"/>
</dbReference>
<dbReference type="GO" id="GO:0000723">
    <property type="term" value="P:telomere maintenance"/>
    <property type="evidence" value="ECO:0007669"/>
    <property type="project" value="TreeGrafter"/>
</dbReference>
<dbReference type="FunFam" id="1.10.1070.11:FF:000031">
    <property type="entry name" value="Phosphatidyl inositol 3-kinase"/>
    <property type="match status" value="1"/>
</dbReference>
<dbReference type="Proteomes" id="UP000887229">
    <property type="component" value="Unassembled WGS sequence"/>
</dbReference>
<keyword evidence="5" id="KW-0723">Serine/threonine-protein kinase</keyword>
<keyword evidence="7" id="KW-0547">Nucleotide-binding</keyword>
<evidence type="ECO:0000256" key="4">
    <source>
        <dbReference type="ARBA" id="ARBA00012513"/>
    </source>
</evidence>
<feature type="domain" description="FAT" evidence="15">
    <location>
        <begin position="1994"/>
        <end position="2569"/>
    </location>
</feature>
<dbReference type="SUPFAM" id="SSF56112">
    <property type="entry name" value="Protein kinase-like (PK-like)"/>
    <property type="match status" value="1"/>
</dbReference>
<dbReference type="PROSITE" id="PS51189">
    <property type="entry name" value="FAT"/>
    <property type="match status" value="1"/>
</dbReference>
<dbReference type="InterPro" id="IPR014009">
    <property type="entry name" value="PIK_FAT"/>
</dbReference>
<dbReference type="SUPFAM" id="SSF48371">
    <property type="entry name" value="ARM repeat"/>
    <property type="match status" value="1"/>
</dbReference>
<dbReference type="GO" id="GO:0006281">
    <property type="term" value="P:DNA repair"/>
    <property type="evidence" value="ECO:0007669"/>
    <property type="project" value="UniProtKB-KW"/>
</dbReference>
<dbReference type="OrthoDB" id="381190at2759"/>